<sequence>DEDLKLDLCRLILANLRWLDHIVDSPSLNEKIIEILQGSPVQIQKEIIGFLPNIIDDESHGEISKILCDLYKSTPELTSSILDALSYLTLDVTVLSDIHNVVLERLHTVKPENLTLVVKFLLTNAASNRITKVVAKIREKIILPCSECSRPVGLSSGISSRRTKSKSKENNEDYELLLFSTIKTSSLLHKSLGTAWLKAVCDVNERNSIKHFDFLILLVLYQYVPSRRKGIESSIRNMVRLEIFTPPYIESVFRNHS</sequence>
<dbReference type="GO" id="GO:1990918">
    <property type="term" value="P:double-strand break repair involved in meiotic recombination"/>
    <property type="evidence" value="ECO:0007669"/>
    <property type="project" value="TreeGrafter"/>
</dbReference>
<dbReference type="GO" id="GO:0007129">
    <property type="term" value="P:homologous chromosome pairing at meiosis"/>
    <property type="evidence" value="ECO:0007669"/>
    <property type="project" value="TreeGrafter"/>
</dbReference>
<reference evidence="6 7" key="1">
    <citation type="journal article" date="2019" name="PLoS Biol.">
        <title>Sex chromosomes control vertical transmission of feminizing Wolbachia symbionts in an isopod.</title>
        <authorList>
            <person name="Becking T."/>
            <person name="Chebbi M.A."/>
            <person name="Giraud I."/>
            <person name="Moumen B."/>
            <person name="Laverre T."/>
            <person name="Caubet Y."/>
            <person name="Peccoud J."/>
            <person name="Gilbert C."/>
            <person name="Cordaux R."/>
        </authorList>
    </citation>
    <scope>NUCLEOTIDE SEQUENCE [LARGE SCALE GENOMIC DNA]</scope>
    <source>
        <strain evidence="6">ANa2</strain>
        <tissue evidence="6">Whole body excluding digestive tract and cuticle</tissue>
    </source>
</reference>
<dbReference type="Proteomes" id="UP000326759">
    <property type="component" value="Unassembled WGS sequence"/>
</dbReference>
<accession>A0A5N5SZF7</accession>
<evidence type="ECO:0000256" key="5">
    <source>
        <dbReference type="ARBA" id="ARBA00093456"/>
    </source>
</evidence>
<evidence type="ECO:0000256" key="2">
    <source>
        <dbReference type="ARBA" id="ARBA00022499"/>
    </source>
</evidence>
<organism evidence="6 7">
    <name type="scientific">Armadillidium nasatum</name>
    <dbReference type="NCBI Taxonomy" id="96803"/>
    <lineage>
        <taxon>Eukaryota</taxon>
        <taxon>Metazoa</taxon>
        <taxon>Ecdysozoa</taxon>
        <taxon>Arthropoda</taxon>
        <taxon>Crustacea</taxon>
        <taxon>Multicrustacea</taxon>
        <taxon>Malacostraca</taxon>
        <taxon>Eumalacostraca</taxon>
        <taxon>Peracarida</taxon>
        <taxon>Isopoda</taxon>
        <taxon>Oniscidea</taxon>
        <taxon>Crinocheta</taxon>
        <taxon>Armadillidiidae</taxon>
        <taxon>Armadillidium</taxon>
    </lineage>
</organism>
<dbReference type="GO" id="GO:0036297">
    <property type="term" value="P:interstrand cross-link repair"/>
    <property type="evidence" value="ECO:0007669"/>
    <property type="project" value="TreeGrafter"/>
</dbReference>
<comment type="caution">
    <text evidence="6">The sequence shown here is derived from an EMBL/GenBank/DDBJ whole genome shotgun (WGS) entry which is preliminary data.</text>
</comment>
<dbReference type="PANTHER" id="PTHR32086:SF0">
    <property type="entry name" value="FANCONI ANEMIA GROUP D2 PROTEIN"/>
    <property type="match status" value="1"/>
</dbReference>
<keyword evidence="2" id="KW-1017">Isopeptide bond</keyword>
<evidence type="ECO:0000256" key="3">
    <source>
        <dbReference type="ARBA" id="ARBA00022843"/>
    </source>
</evidence>
<evidence type="ECO:0008006" key="8">
    <source>
        <dbReference type="Google" id="ProtNLM"/>
    </source>
</evidence>
<feature type="non-terminal residue" evidence="6">
    <location>
        <position position="1"/>
    </location>
</feature>
<keyword evidence="7" id="KW-1185">Reference proteome</keyword>
<dbReference type="EMBL" id="SEYY01017702">
    <property type="protein sequence ID" value="KAB7499611.1"/>
    <property type="molecule type" value="Genomic_DNA"/>
</dbReference>
<evidence type="ECO:0000256" key="4">
    <source>
        <dbReference type="ARBA" id="ARBA00023242"/>
    </source>
</evidence>
<dbReference type="OrthoDB" id="10259640at2759"/>
<dbReference type="GO" id="GO:0005634">
    <property type="term" value="C:nucleus"/>
    <property type="evidence" value="ECO:0007669"/>
    <property type="project" value="UniProtKB-SubCell"/>
</dbReference>
<dbReference type="Pfam" id="PF14631">
    <property type="entry name" value="FancD2"/>
    <property type="match status" value="1"/>
</dbReference>
<dbReference type="AlphaFoldDB" id="A0A5N5SZF7"/>
<dbReference type="GO" id="GO:0031573">
    <property type="term" value="P:mitotic intra-S DNA damage checkpoint signaling"/>
    <property type="evidence" value="ECO:0007669"/>
    <property type="project" value="TreeGrafter"/>
</dbReference>
<protein>
    <recommendedName>
        <fullName evidence="8">Fanconi anemia group D2 protein</fullName>
    </recommendedName>
</protein>
<comment type="subcellular location">
    <subcellularLocation>
        <location evidence="1">Nucleus</location>
    </subcellularLocation>
</comment>
<gene>
    <name evidence="6" type="ORF">Anas_13917</name>
</gene>
<dbReference type="GO" id="GO:0070182">
    <property type="term" value="F:DNA polymerase binding"/>
    <property type="evidence" value="ECO:0007669"/>
    <property type="project" value="TreeGrafter"/>
</dbReference>
<dbReference type="GO" id="GO:0000793">
    <property type="term" value="C:condensed chromosome"/>
    <property type="evidence" value="ECO:0007669"/>
    <property type="project" value="TreeGrafter"/>
</dbReference>
<comment type="similarity">
    <text evidence="5">Belongs to the Fanconi anemia protein FANCD2 family.</text>
</comment>
<keyword evidence="3" id="KW-0832">Ubl conjugation</keyword>
<dbReference type="PANTHER" id="PTHR32086">
    <property type="entry name" value="FANCONI ANEMIA GROUP D2 PROTEIN"/>
    <property type="match status" value="1"/>
</dbReference>
<evidence type="ECO:0000313" key="7">
    <source>
        <dbReference type="Proteomes" id="UP000326759"/>
    </source>
</evidence>
<proteinExistence type="inferred from homology"/>
<evidence type="ECO:0000313" key="6">
    <source>
        <dbReference type="EMBL" id="KAB7499611.1"/>
    </source>
</evidence>
<name>A0A5N5SZF7_9CRUS</name>
<dbReference type="InterPro" id="IPR029448">
    <property type="entry name" value="FANCD2"/>
</dbReference>
<evidence type="ECO:0000256" key="1">
    <source>
        <dbReference type="ARBA" id="ARBA00004123"/>
    </source>
</evidence>
<feature type="non-terminal residue" evidence="6">
    <location>
        <position position="257"/>
    </location>
</feature>
<keyword evidence="4" id="KW-0539">Nucleus</keyword>